<evidence type="ECO:0000313" key="2">
    <source>
        <dbReference type="Proteomes" id="UP000428325"/>
    </source>
</evidence>
<proteinExistence type="predicted"/>
<keyword evidence="2" id="KW-1185">Reference proteome</keyword>
<sequence>MGLPEWIGSVRRALRRRFGRDRDPDTRTVETTDLELSLYFRVDRVRFESADQSPSAQARVETSELTTELADDPHIREVRTDRYCPTPSLSPVFGDVVEMAFTTGTTITLGALANLLYDYLKHTSGVRYIEIGSVRIPFSEEMDKEEFKQRLDDAWDQLDK</sequence>
<dbReference type="KEGG" id="hra:EI982_02575"/>
<dbReference type="GeneID" id="99244081"/>
<name>A0A6B9FEG4_9EURY</name>
<dbReference type="RefSeq" id="WP_157687993.1">
    <property type="nucleotide sequence ID" value="NZ_CP034345.1"/>
</dbReference>
<accession>A0A6B9FEG4</accession>
<evidence type="ECO:0000313" key="1">
    <source>
        <dbReference type="EMBL" id="QGX93753.1"/>
    </source>
</evidence>
<dbReference type="AlphaFoldDB" id="A0A6B9FEG4"/>
<reference evidence="1 2" key="1">
    <citation type="submission" date="2018-12" db="EMBL/GenBank/DDBJ databases">
        <title>Complete genome sequence of Haloplanus rallus MBLA0036.</title>
        <authorList>
            <person name="Nam Y.-d."/>
            <person name="Kang J."/>
            <person name="Chung W.-H."/>
            <person name="Park Y.S."/>
        </authorList>
    </citation>
    <scope>NUCLEOTIDE SEQUENCE [LARGE SCALE GENOMIC DNA]</scope>
    <source>
        <strain evidence="1 2">MBLA0036</strain>
    </source>
</reference>
<protein>
    <submittedName>
        <fullName evidence="1">Uncharacterized protein</fullName>
    </submittedName>
</protein>
<dbReference type="EMBL" id="CP034345">
    <property type="protein sequence ID" value="QGX93753.1"/>
    <property type="molecule type" value="Genomic_DNA"/>
</dbReference>
<gene>
    <name evidence="1" type="ORF">EI982_02575</name>
</gene>
<organism evidence="1 2">
    <name type="scientific">Haloplanus rallus</name>
    <dbReference type="NCBI Taxonomy" id="1816183"/>
    <lineage>
        <taxon>Archaea</taxon>
        <taxon>Methanobacteriati</taxon>
        <taxon>Methanobacteriota</taxon>
        <taxon>Stenosarchaea group</taxon>
        <taxon>Halobacteria</taxon>
        <taxon>Halobacteriales</taxon>
        <taxon>Haloferacaceae</taxon>
        <taxon>Haloplanus</taxon>
    </lineage>
</organism>
<dbReference type="Proteomes" id="UP000428325">
    <property type="component" value="Chromosome"/>
</dbReference>